<proteinExistence type="predicted"/>
<dbReference type="Proteomes" id="UP001055879">
    <property type="component" value="Linkage Group LG03"/>
</dbReference>
<evidence type="ECO:0000313" key="1">
    <source>
        <dbReference type="EMBL" id="KAI3745646.1"/>
    </source>
</evidence>
<accession>A0ACB9DH99</accession>
<keyword evidence="2" id="KW-1185">Reference proteome</keyword>
<protein>
    <submittedName>
        <fullName evidence="1">Uncharacterized protein</fullName>
    </submittedName>
</protein>
<comment type="caution">
    <text evidence="1">The sequence shown here is derived from an EMBL/GenBank/DDBJ whole genome shotgun (WGS) entry which is preliminary data.</text>
</comment>
<dbReference type="EMBL" id="CM042049">
    <property type="protein sequence ID" value="KAI3745646.1"/>
    <property type="molecule type" value="Genomic_DNA"/>
</dbReference>
<gene>
    <name evidence="1" type="ORF">L6452_08049</name>
</gene>
<name>A0ACB9DH99_ARCLA</name>
<evidence type="ECO:0000313" key="2">
    <source>
        <dbReference type="Proteomes" id="UP001055879"/>
    </source>
</evidence>
<organism evidence="1 2">
    <name type="scientific">Arctium lappa</name>
    <name type="common">Greater burdock</name>
    <name type="synonym">Lappa major</name>
    <dbReference type="NCBI Taxonomy" id="4217"/>
    <lineage>
        <taxon>Eukaryota</taxon>
        <taxon>Viridiplantae</taxon>
        <taxon>Streptophyta</taxon>
        <taxon>Embryophyta</taxon>
        <taxon>Tracheophyta</taxon>
        <taxon>Spermatophyta</taxon>
        <taxon>Magnoliopsida</taxon>
        <taxon>eudicotyledons</taxon>
        <taxon>Gunneridae</taxon>
        <taxon>Pentapetalae</taxon>
        <taxon>asterids</taxon>
        <taxon>campanulids</taxon>
        <taxon>Asterales</taxon>
        <taxon>Asteraceae</taxon>
        <taxon>Carduoideae</taxon>
        <taxon>Cardueae</taxon>
        <taxon>Arctiinae</taxon>
        <taxon>Arctium</taxon>
    </lineage>
</organism>
<reference evidence="2" key="1">
    <citation type="journal article" date="2022" name="Mol. Ecol. Resour.">
        <title>The genomes of chicory, endive, great burdock and yacon provide insights into Asteraceae palaeo-polyploidization history and plant inulin production.</title>
        <authorList>
            <person name="Fan W."/>
            <person name="Wang S."/>
            <person name="Wang H."/>
            <person name="Wang A."/>
            <person name="Jiang F."/>
            <person name="Liu H."/>
            <person name="Zhao H."/>
            <person name="Xu D."/>
            <person name="Zhang Y."/>
        </authorList>
    </citation>
    <scope>NUCLEOTIDE SEQUENCE [LARGE SCALE GENOMIC DNA]</scope>
    <source>
        <strain evidence="2">cv. Niubang</strain>
    </source>
</reference>
<sequence length="98" mass="11336">MTSNRKTNKLPKYNTPFCVYPGETVLFHVRAMVYGTLDICAKRIRRRWVEMMLLLMLFKKINEWMDEVHAPIAAIMSSFSKVARLFVAVIASINIVAK</sequence>
<reference evidence="1 2" key="2">
    <citation type="journal article" date="2022" name="Mol. Ecol. Resour.">
        <title>The genomes of chicory, endive, great burdock and yacon provide insights into Asteraceae paleo-polyploidization history and plant inulin production.</title>
        <authorList>
            <person name="Fan W."/>
            <person name="Wang S."/>
            <person name="Wang H."/>
            <person name="Wang A."/>
            <person name="Jiang F."/>
            <person name="Liu H."/>
            <person name="Zhao H."/>
            <person name="Xu D."/>
            <person name="Zhang Y."/>
        </authorList>
    </citation>
    <scope>NUCLEOTIDE SEQUENCE [LARGE SCALE GENOMIC DNA]</scope>
    <source>
        <strain evidence="2">cv. Niubang</strain>
    </source>
</reference>